<feature type="chain" id="PRO_5017959800" evidence="2">
    <location>
        <begin position="21"/>
        <end position="288"/>
    </location>
</feature>
<evidence type="ECO:0000313" key="5">
    <source>
        <dbReference type="Proteomes" id="UP000281343"/>
    </source>
</evidence>
<keyword evidence="5" id="KW-1185">Reference proteome</keyword>
<dbReference type="OrthoDB" id="9806163at2"/>
<dbReference type="InterPro" id="IPR029058">
    <property type="entry name" value="AB_hydrolase_fold"/>
</dbReference>
<dbReference type="InterPro" id="IPR053145">
    <property type="entry name" value="AB_hydrolase_Est10"/>
</dbReference>
<dbReference type="RefSeq" id="WP_121897953.1">
    <property type="nucleotide sequence ID" value="NZ_RCNT01000004.1"/>
</dbReference>
<dbReference type="GO" id="GO:0052689">
    <property type="term" value="F:carboxylic ester hydrolase activity"/>
    <property type="evidence" value="ECO:0007669"/>
    <property type="project" value="TreeGrafter"/>
</dbReference>
<dbReference type="GO" id="GO:0004252">
    <property type="term" value="F:serine-type endopeptidase activity"/>
    <property type="evidence" value="ECO:0007669"/>
    <property type="project" value="InterPro"/>
</dbReference>
<keyword evidence="2" id="KW-0732">Signal</keyword>
<gene>
    <name evidence="4" type="ORF">D9R08_10295</name>
</gene>
<reference evidence="4 5" key="1">
    <citation type="submission" date="2018-10" db="EMBL/GenBank/DDBJ databases">
        <authorList>
            <person name="Jung H.S."/>
            <person name="Jeon C.O."/>
        </authorList>
    </citation>
    <scope>NUCLEOTIDE SEQUENCE [LARGE SCALE GENOMIC DNA]</scope>
    <source>
        <strain evidence="4 5">MA-7-27</strain>
    </source>
</reference>
<dbReference type="PROSITE" id="PS00708">
    <property type="entry name" value="PRO_ENDOPEP_SER"/>
    <property type="match status" value="1"/>
</dbReference>
<feature type="signal peptide" evidence="2">
    <location>
        <begin position="1"/>
        <end position="20"/>
    </location>
</feature>
<dbReference type="PANTHER" id="PTHR43265:SF1">
    <property type="entry name" value="ESTERASE ESTD"/>
    <property type="match status" value="1"/>
</dbReference>
<dbReference type="EMBL" id="RCNT01000004">
    <property type="protein sequence ID" value="RMA42472.1"/>
    <property type="molecule type" value="Genomic_DNA"/>
</dbReference>
<evidence type="ECO:0000256" key="2">
    <source>
        <dbReference type="SAM" id="SignalP"/>
    </source>
</evidence>
<feature type="domain" description="AB hydrolase-1" evidence="3">
    <location>
        <begin position="44"/>
        <end position="163"/>
    </location>
</feature>
<organism evidence="4 5">
    <name type="scientific">Rhodophyticola porphyridii</name>
    <dbReference type="NCBI Taxonomy" id="1852017"/>
    <lineage>
        <taxon>Bacteria</taxon>
        <taxon>Pseudomonadati</taxon>
        <taxon>Pseudomonadota</taxon>
        <taxon>Alphaproteobacteria</taxon>
        <taxon>Rhodobacterales</taxon>
        <taxon>Roseobacteraceae</taxon>
        <taxon>Rhodophyticola</taxon>
    </lineage>
</organism>
<dbReference type="GO" id="GO:0006508">
    <property type="term" value="P:proteolysis"/>
    <property type="evidence" value="ECO:0007669"/>
    <property type="project" value="InterPro"/>
</dbReference>
<accession>A0A3L9Y1Z7</accession>
<dbReference type="InterPro" id="IPR002471">
    <property type="entry name" value="Pept_S9_AS"/>
</dbReference>
<protein>
    <submittedName>
        <fullName evidence="4">Alpha/beta fold hydrolase</fullName>
    </submittedName>
</protein>
<dbReference type="InterPro" id="IPR000073">
    <property type="entry name" value="AB_hydrolase_1"/>
</dbReference>
<dbReference type="Gene3D" id="3.40.50.1820">
    <property type="entry name" value="alpha/beta hydrolase"/>
    <property type="match status" value="1"/>
</dbReference>
<evidence type="ECO:0000259" key="3">
    <source>
        <dbReference type="Pfam" id="PF00561"/>
    </source>
</evidence>
<dbReference type="Proteomes" id="UP000281343">
    <property type="component" value="Unassembled WGS sequence"/>
</dbReference>
<evidence type="ECO:0000313" key="4">
    <source>
        <dbReference type="EMBL" id="RMA42472.1"/>
    </source>
</evidence>
<dbReference type="PANTHER" id="PTHR43265">
    <property type="entry name" value="ESTERASE ESTD"/>
    <property type="match status" value="1"/>
</dbReference>
<sequence>MTRIGTALAAVLVTTGAAMAEDVRLDVGGDSVIGTYEVSDGPGPAVLLLHGFTGTRDELPVEGTEDFVFTRFARQLAAAGMPSLRIDFRGSGESLEMPWEETTFSTQIEDAVAAVDWMAAHPDIGAREIAVIGWSQGGLVAAHLAAERPDLARVVLLNPVTAPRVSFGALFGPEVMEAGLAAAPATPVGFTLPWGAEMELNGAFFHEIPDSDPVGAIADYPGPVLVVVGANDDLITPQPAMGQSVLDARGNATDTLVLMEMDHVFNVFTGPDMLDQVIATTIAWLSGA</sequence>
<name>A0A3L9Y1Z7_9RHOB</name>
<keyword evidence="1 4" id="KW-0378">Hydrolase</keyword>
<dbReference type="SUPFAM" id="SSF53474">
    <property type="entry name" value="alpha/beta-Hydrolases"/>
    <property type="match status" value="1"/>
</dbReference>
<dbReference type="Pfam" id="PF00561">
    <property type="entry name" value="Abhydrolase_1"/>
    <property type="match status" value="1"/>
</dbReference>
<dbReference type="AlphaFoldDB" id="A0A3L9Y1Z7"/>
<evidence type="ECO:0000256" key="1">
    <source>
        <dbReference type="ARBA" id="ARBA00022801"/>
    </source>
</evidence>
<comment type="caution">
    <text evidence="4">The sequence shown here is derived from an EMBL/GenBank/DDBJ whole genome shotgun (WGS) entry which is preliminary data.</text>
</comment>
<proteinExistence type="predicted"/>